<reference evidence="1" key="1">
    <citation type="journal article" date="2019" name="Environ. Microbiol.">
        <title>Fungal ecological strategies reflected in gene transcription - a case study of two litter decomposers.</title>
        <authorList>
            <person name="Barbi F."/>
            <person name="Kohler A."/>
            <person name="Barry K."/>
            <person name="Baskaran P."/>
            <person name="Daum C."/>
            <person name="Fauchery L."/>
            <person name="Ihrmark K."/>
            <person name="Kuo A."/>
            <person name="LaButti K."/>
            <person name="Lipzen A."/>
            <person name="Morin E."/>
            <person name="Grigoriev I.V."/>
            <person name="Henrissat B."/>
            <person name="Lindahl B."/>
            <person name="Martin F."/>
        </authorList>
    </citation>
    <scope>NUCLEOTIDE SEQUENCE</scope>
    <source>
        <strain evidence="1">JB14</strain>
    </source>
</reference>
<dbReference type="Proteomes" id="UP000799118">
    <property type="component" value="Unassembled WGS sequence"/>
</dbReference>
<sequence length="70" mass="8121">VVISYALELACWGHPLDHQQLKEHVDEICCSRLGSKFPEEGIGKRWTYRFVAQHLDRLHVFNASSLDTLR</sequence>
<proteinExistence type="predicted"/>
<dbReference type="OrthoDB" id="2668963at2759"/>
<gene>
    <name evidence="1" type="ORF">BT96DRAFT_788127</name>
</gene>
<accession>A0A6A4GJH1</accession>
<keyword evidence="2" id="KW-1185">Reference proteome</keyword>
<feature type="non-terminal residue" evidence="1">
    <location>
        <position position="70"/>
    </location>
</feature>
<dbReference type="AlphaFoldDB" id="A0A6A4GJH1"/>
<feature type="non-terminal residue" evidence="1">
    <location>
        <position position="1"/>
    </location>
</feature>
<dbReference type="EMBL" id="ML769981">
    <property type="protein sequence ID" value="KAE9385473.1"/>
    <property type="molecule type" value="Genomic_DNA"/>
</dbReference>
<evidence type="ECO:0008006" key="3">
    <source>
        <dbReference type="Google" id="ProtNLM"/>
    </source>
</evidence>
<protein>
    <recommendedName>
        <fullName evidence="3">HTH CENPB-type domain-containing protein</fullName>
    </recommendedName>
</protein>
<evidence type="ECO:0000313" key="2">
    <source>
        <dbReference type="Proteomes" id="UP000799118"/>
    </source>
</evidence>
<organism evidence="1 2">
    <name type="scientific">Gymnopus androsaceus JB14</name>
    <dbReference type="NCBI Taxonomy" id="1447944"/>
    <lineage>
        <taxon>Eukaryota</taxon>
        <taxon>Fungi</taxon>
        <taxon>Dikarya</taxon>
        <taxon>Basidiomycota</taxon>
        <taxon>Agaricomycotina</taxon>
        <taxon>Agaricomycetes</taxon>
        <taxon>Agaricomycetidae</taxon>
        <taxon>Agaricales</taxon>
        <taxon>Marasmiineae</taxon>
        <taxon>Omphalotaceae</taxon>
        <taxon>Gymnopus</taxon>
    </lineage>
</organism>
<name>A0A6A4GJH1_9AGAR</name>
<evidence type="ECO:0000313" key="1">
    <source>
        <dbReference type="EMBL" id="KAE9385473.1"/>
    </source>
</evidence>